<keyword evidence="5" id="KW-1185">Reference proteome</keyword>
<dbReference type="AlphaFoldDB" id="A0A3M2LRC1"/>
<dbReference type="EMBL" id="RFFJ01000079">
    <property type="protein sequence ID" value="RMI39103.1"/>
    <property type="molecule type" value="Genomic_DNA"/>
</dbReference>
<feature type="region of interest" description="Disordered" evidence="1">
    <location>
        <begin position="64"/>
        <end position="108"/>
    </location>
</feature>
<dbReference type="Pfam" id="PF26526">
    <property type="entry name" value="DUF8175"/>
    <property type="match status" value="1"/>
</dbReference>
<evidence type="ECO:0000313" key="4">
    <source>
        <dbReference type="EMBL" id="RMI39103.1"/>
    </source>
</evidence>
<gene>
    <name evidence="4" type="ORF">EBN88_15590</name>
</gene>
<feature type="domain" description="DUF8175" evidence="3">
    <location>
        <begin position="94"/>
        <end position="246"/>
    </location>
</feature>
<evidence type="ECO:0000256" key="1">
    <source>
        <dbReference type="SAM" id="MobiDB-lite"/>
    </source>
</evidence>
<evidence type="ECO:0000313" key="5">
    <source>
        <dbReference type="Proteomes" id="UP000278673"/>
    </source>
</evidence>
<protein>
    <recommendedName>
        <fullName evidence="3">DUF8175 domain-containing protein</fullName>
    </recommendedName>
</protein>
<keyword evidence="2" id="KW-1133">Transmembrane helix</keyword>
<evidence type="ECO:0000256" key="2">
    <source>
        <dbReference type="SAM" id="Phobius"/>
    </source>
</evidence>
<comment type="caution">
    <text evidence="4">The sequence shown here is derived from an EMBL/GenBank/DDBJ whole genome shotgun (WGS) entry which is preliminary data.</text>
</comment>
<organism evidence="4 5">
    <name type="scientific">Streptomyces triticirhizae</name>
    <dbReference type="NCBI Taxonomy" id="2483353"/>
    <lineage>
        <taxon>Bacteria</taxon>
        <taxon>Bacillati</taxon>
        <taxon>Actinomycetota</taxon>
        <taxon>Actinomycetes</taxon>
        <taxon>Kitasatosporales</taxon>
        <taxon>Streptomycetaceae</taxon>
        <taxon>Streptomyces</taxon>
    </lineage>
</organism>
<keyword evidence="2" id="KW-0472">Membrane</keyword>
<keyword evidence="2" id="KW-0812">Transmembrane</keyword>
<proteinExistence type="predicted"/>
<name>A0A3M2LRC1_9ACTN</name>
<feature type="region of interest" description="Disordered" evidence="1">
    <location>
        <begin position="1"/>
        <end position="39"/>
    </location>
</feature>
<accession>A0A3M2LRC1</accession>
<feature type="compositionally biased region" description="Polar residues" evidence="1">
    <location>
        <begin position="72"/>
        <end position="85"/>
    </location>
</feature>
<feature type="transmembrane region" description="Helical" evidence="2">
    <location>
        <begin position="41"/>
        <end position="59"/>
    </location>
</feature>
<dbReference type="Proteomes" id="UP000278673">
    <property type="component" value="Unassembled WGS sequence"/>
</dbReference>
<sequence length="274" mass="28946">MSYGDDYDDARAGSVPAQTRTRLPEDPSSRPRRPPASPGRSMVTIVAVVVLLVAAIVFANQARDDDGESSGDDTPQAQADPTSPTGELPVDGATNGIPSGFPQTEQGAQSAAANYAVALGGTGMFNPTQREEIVRTVSSTESRDELLASYDTDYGLQLNESIGLDANGVAPEGSTFVNRTLPVGSTIESYSDTTAEVSVWCAGLFGIAGLDSRNPVRTSWFTMHLTLTWEGSDWKVVTTEQSEGPTPVNGDNRISGAEEIAEAVEEFGGFTYAR</sequence>
<dbReference type="InterPro" id="IPR058488">
    <property type="entry name" value="DUF8175"/>
</dbReference>
<reference evidence="4 5" key="1">
    <citation type="submission" date="2018-10" db="EMBL/GenBank/DDBJ databases">
        <title>Isolation, diversity and antifungal activity of actinobacteria from wheat.</title>
        <authorList>
            <person name="Han C."/>
        </authorList>
    </citation>
    <scope>NUCLEOTIDE SEQUENCE [LARGE SCALE GENOMIC DNA]</scope>
    <source>
        <strain evidence="4 5">NEAU-YY642</strain>
    </source>
</reference>
<dbReference type="RefSeq" id="WP_122184486.1">
    <property type="nucleotide sequence ID" value="NZ_RFFJ01000079.1"/>
</dbReference>
<evidence type="ECO:0000259" key="3">
    <source>
        <dbReference type="Pfam" id="PF26526"/>
    </source>
</evidence>